<gene>
    <name evidence="12" type="ORF">SAMN02745199_0086</name>
</gene>
<evidence type="ECO:0000259" key="9">
    <source>
        <dbReference type="Pfam" id="PF22148"/>
    </source>
</evidence>
<evidence type="ECO:0000259" key="11">
    <source>
        <dbReference type="Pfam" id="PF24025"/>
    </source>
</evidence>
<feature type="domain" description="Peptidase S8/S53" evidence="8">
    <location>
        <begin position="184"/>
        <end position="452"/>
    </location>
</feature>
<keyword evidence="2 6" id="KW-0645">Protease</keyword>
<dbReference type="PANTHER" id="PTHR43806:SF11">
    <property type="entry name" value="CEREVISIN-RELATED"/>
    <property type="match status" value="1"/>
</dbReference>
<dbReference type="InterPro" id="IPR037045">
    <property type="entry name" value="S8pro/Inhibitor_I9_sf"/>
</dbReference>
<proteinExistence type="inferred from homology"/>
<evidence type="ECO:0000256" key="6">
    <source>
        <dbReference type="PROSITE-ProRule" id="PRU01240"/>
    </source>
</evidence>
<dbReference type="Gene3D" id="2.60.40.1800">
    <property type="match status" value="1"/>
</dbReference>
<dbReference type="AlphaFoldDB" id="A0A1M5QQH9"/>
<dbReference type="InterPro" id="IPR056489">
    <property type="entry name" value="Ig_Fls_DR_A0283-like"/>
</dbReference>
<dbReference type="SUPFAM" id="SSF52743">
    <property type="entry name" value="Subtilisin-like"/>
    <property type="match status" value="1"/>
</dbReference>
<dbReference type="InterPro" id="IPR036852">
    <property type="entry name" value="Peptidase_S8/S53_dom_sf"/>
</dbReference>
<keyword evidence="4 6" id="KW-0720">Serine protease</keyword>
<feature type="domain" description="Fervidolysin/DR-A0283-like Ig-like" evidence="11">
    <location>
        <begin position="464"/>
        <end position="559"/>
    </location>
</feature>
<keyword evidence="13" id="KW-1185">Reference proteome</keyword>
<feature type="domain" description="Fervidolysin-like N-terminal prodomain" evidence="9">
    <location>
        <begin position="50"/>
        <end position="124"/>
    </location>
</feature>
<evidence type="ECO:0000256" key="2">
    <source>
        <dbReference type="ARBA" id="ARBA00022670"/>
    </source>
</evidence>
<dbReference type="InterPro" id="IPR013783">
    <property type="entry name" value="Ig-like_fold"/>
</dbReference>
<protein>
    <submittedName>
        <fullName evidence="12">Subtilase family protein</fullName>
    </submittedName>
</protein>
<dbReference type="InterPro" id="IPR054399">
    <property type="entry name" value="Fervidolysin-like_N_prodom"/>
</dbReference>
<comment type="similarity">
    <text evidence="1 6 7">Belongs to the peptidase S8 family.</text>
</comment>
<dbReference type="EMBL" id="FQXN01000001">
    <property type="protein sequence ID" value="SHH16372.1"/>
    <property type="molecule type" value="Genomic_DNA"/>
</dbReference>
<dbReference type="InterPro" id="IPR022398">
    <property type="entry name" value="Peptidase_S8_His-AS"/>
</dbReference>
<evidence type="ECO:0000313" key="13">
    <source>
        <dbReference type="Proteomes" id="UP000242592"/>
    </source>
</evidence>
<organism evidence="12 13">
    <name type="scientific">Thermosipho atlanticus DSM 15807</name>
    <dbReference type="NCBI Taxonomy" id="1123380"/>
    <lineage>
        <taxon>Bacteria</taxon>
        <taxon>Thermotogati</taxon>
        <taxon>Thermotogota</taxon>
        <taxon>Thermotogae</taxon>
        <taxon>Thermotogales</taxon>
        <taxon>Fervidobacteriaceae</taxon>
        <taxon>Thermosipho</taxon>
    </lineage>
</organism>
<feature type="active site" description="Charge relay system" evidence="5 6">
    <location>
        <position position="231"/>
    </location>
</feature>
<dbReference type="PROSITE" id="PS00138">
    <property type="entry name" value="SUBTILASE_SER"/>
    <property type="match status" value="1"/>
</dbReference>
<evidence type="ECO:0000313" key="12">
    <source>
        <dbReference type="EMBL" id="SHH16372.1"/>
    </source>
</evidence>
<dbReference type="PROSITE" id="PS51892">
    <property type="entry name" value="SUBTILASE"/>
    <property type="match status" value="1"/>
</dbReference>
<dbReference type="OrthoDB" id="9798386at2"/>
<evidence type="ECO:0000259" key="8">
    <source>
        <dbReference type="Pfam" id="PF00082"/>
    </source>
</evidence>
<dbReference type="Gene3D" id="3.30.70.80">
    <property type="entry name" value="Peptidase S8 propeptide/proteinase inhibitor I9"/>
    <property type="match status" value="1"/>
</dbReference>
<feature type="active site" description="Charge relay system" evidence="5 6">
    <location>
        <position position="193"/>
    </location>
</feature>
<dbReference type="Pfam" id="PF24025">
    <property type="entry name" value="Ig_DR_A0283-like"/>
    <property type="match status" value="1"/>
</dbReference>
<reference evidence="13" key="1">
    <citation type="submission" date="2016-11" db="EMBL/GenBank/DDBJ databases">
        <authorList>
            <person name="Varghese N."/>
            <person name="Submissions S."/>
        </authorList>
    </citation>
    <scope>NUCLEOTIDE SEQUENCE [LARGE SCALE GENOMIC DNA]</scope>
    <source>
        <strain evidence="13">DSM 15807</strain>
    </source>
</reference>
<dbReference type="InterPro" id="IPR023827">
    <property type="entry name" value="Peptidase_S8_Asp-AS"/>
</dbReference>
<evidence type="ECO:0000256" key="5">
    <source>
        <dbReference type="PIRSR" id="PIRSR615500-1"/>
    </source>
</evidence>
<dbReference type="Pfam" id="PF22349">
    <property type="entry name" value="Fervidolysin_SD2"/>
    <property type="match status" value="1"/>
</dbReference>
<dbReference type="Gene3D" id="3.40.50.200">
    <property type="entry name" value="Peptidase S8/S53 domain"/>
    <property type="match status" value="1"/>
</dbReference>
<evidence type="ECO:0000256" key="7">
    <source>
        <dbReference type="RuleBase" id="RU003355"/>
    </source>
</evidence>
<dbReference type="GO" id="GO:0004252">
    <property type="term" value="F:serine-type endopeptidase activity"/>
    <property type="evidence" value="ECO:0007669"/>
    <property type="project" value="UniProtKB-UniRule"/>
</dbReference>
<dbReference type="InterPro" id="IPR054400">
    <property type="entry name" value="Fervidolysin_SD2"/>
</dbReference>
<dbReference type="InterPro" id="IPR050131">
    <property type="entry name" value="Peptidase_S8_subtilisin-like"/>
</dbReference>
<sequence>MKKLLKYTLPIVLALFLILSACGVNNVSLNKVTTNNNFGSGFNSNDDKVIFGKLGDLEYEEGKILVGYRNREDVNKILEVLNGKIVVDLPQIKMVSIKFEGTVEKAYEKIFKLNLKGIKYVEPSYKRQIIDPKPVSDEVINIIKGKKEVSIDSFTGRGNEEFSKYLWGLEALDVENAWNAGYTGKGVVVAVVDTGVDGTHPDLIGQVVEGYRPLTDEILPAGTDSSYGGAHGTHVAGTIAASNNSIGIVGVAPDAKIMPIVIFDTVGYVGDDEVAEGILWAVDHGANVLQNSWGGWGYSYTLKTAFDYALDNNVVVTVSAGNGHTDQHLQYPANYPGIIQVGAVEYYGGDYRTVWFSNRSDAVIVGAPGVNILSTVPGMSSLGYEGYTLEGTNGGLYDFYQGTSMACPHVSGLVAILLDKYPNATPWQIRKLIEDGAVDIDEPGFDHSSGFGLINASNSVALELPGNGGLSFDVVAKDSWGYGISGVFVSLKRVDENGGDYFAKTDYTGVAHFSNIDAGSYEVIVGGPDSNDRSYANGYYGISYARRIEEERQYNDIVNLVGDSTRTFTFTSTFNVEFDEPTADLDSATVTLDSAFFELVYGSRYSYYEVPFATGTVYDFSQVADLAFLRIERSEVGTICTVSGTVTLNGYEIPVYGTFDSTDATLATVDEYGGNGYWWYLFGTAF</sequence>
<evidence type="ECO:0000256" key="3">
    <source>
        <dbReference type="ARBA" id="ARBA00022801"/>
    </source>
</evidence>
<dbReference type="STRING" id="1123380.SAMN02745199_0086"/>
<dbReference type="PROSITE" id="PS51257">
    <property type="entry name" value="PROKAR_LIPOPROTEIN"/>
    <property type="match status" value="1"/>
</dbReference>
<keyword evidence="3 6" id="KW-0378">Hydrolase</keyword>
<dbReference type="Proteomes" id="UP000242592">
    <property type="component" value="Unassembled WGS sequence"/>
</dbReference>
<dbReference type="Pfam" id="PF22148">
    <property type="entry name" value="Fervidolysin_NPro-like"/>
    <property type="match status" value="1"/>
</dbReference>
<evidence type="ECO:0000259" key="10">
    <source>
        <dbReference type="Pfam" id="PF22349"/>
    </source>
</evidence>
<dbReference type="InterPro" id="IPR023828">
    <property type="entry name" value="Peptidase_S8_Ser-AS"/>
</dbReference>
<dbReference type="InterPro" id="IPR000209">
    <property type="entry name" value="Peptidase_S8/S53_dom"/>
</dbReference>
<dbReference type="PROSITE" id="PS00137">
    <property type="entry name" value="SUBTILASE_HIS"/>
    <property type="match status" value="1"/>
</dbReference>
<dbReference type="GO" id="GO:0006508">
    <property type="term" value="P:proteolysis"/>
    <property type="evidence" value="ECO:0007669"/>
    <property type="project" value="UniProtKB-KW"/>
</dbReference>
<dbReference type="InterPro" id="IPR015500">
    <property type="entry name" value="Peptidase_S8_subtilisin-rel"/>
</dbReference>
<name>A0A1M5QQH9_9BACT</name>
<dbReference type="Gene3D" id="2.60.40.10">
    <property type="entry name" value="Immunoglobulins"/>
    <property type="match status" value="1"/>
</dbReference>
<dbReference type="PROSITE" id="PS00136">
    <property type="entry name" value="SUBTILASE_ASP"/>
    <property type="match status" value="1"/>
</dbReference>
<dbReference type="RefSeq" id="WP_073070918.1">
    <property type="nucleotide sequence ID" value="NZ_FQXN01000001.1"/>
</dbReference>
<dbReference type="PANTHER" id="PTHR43806">
    <property type="entry name" value="PEPTIDASE S8"/>
    <property type="match status" value="1"/>
</dbReference>
<dbReference type="PRINTS" id="PR00723">
    <property type="entry name" value="SUBTILISIN"/>
</dbReference>
<evidence type="ECO:0000256" key="1">
    <source>
        <dbReference type="ARBA" id="ARBA00011073"/>
    </source>
</evidence>
<feature type="domain" description="Fervidolysin second beta-sandwich" evidence="10">
    <location>
        <begin position="606"/>
        <end position="675"/>
    </location>
</feature>
<feature type="active site" description="Charge relay system" evidence="5 6">
    <location>
        <position position="404"/>
    </location>
</feature>
<evidence type="ECO:0000256" key="4">
    <source>
        <dbReference type="ARBA" id="ARBA00022825"/>
    </source>
</evidence>
<dbReference type="Pfam" id="PF00082">
    <property type="entry name" value="Peptidase_S8"/>
    <property type="match status" value="1"/>
</dbReference>
<accession>A0A1M5QQH9</accession>